<reference evidence="1 2" key="1">
    <citation type="submission" date="2024-03" db="EMBL/GenBank/DDBJ databases">
        <title>Novel species of the genus Variovorax.</title>
        <authorList>
            <person name="Liu Q."/>
            <person name="Xin Y.-H."/>
        </authorList>
    </citation>
    <scope>NUCLEOTIDE SEQUENCE [LARGE SCALE GENOMIC DNA]</scope>
    <source>
        <strain evidence="1 2">KACC 18900</strain>
    </source>
</reference>
<proteinExistence type="predicted"/>
<gene>
    <name evidence="1" type="ORF">WKW82_34475</name>
</gene>
<sequence length="254" mass="27565">MLAEACAKETDGSVKIWFGRSQIMDADAHVDRALTAADNKAFGKDGPGAVRSVREWCLKRAIPRNGFLICRASYLAEISGARDGNVGDWGLTVRLANSGASGRFIAEDVGRHRVQAGSATQPGHGVDVHLMFEIARQLEVSTPAHIDARKRLLRQLVEVATTGYLRHGERARAWMCFLSPYWKWKRRLSPSGVAALCMLLTPAFCWDWAIGASDPGSPLAPTGLARPVLAVQNPLFGAAGFSGRDDVDERAPRS</sequence>
<evidence type="ECO:0000313" key="1">
    <source>
        <dbReference type="EMBL" id="MEJ8851779.1"/>
    </source>
</evidence>
<dbReference type="Proteomes" id="UP001385892">
    <property type="component" value="Unassembled WGS sequence"/>
</dbReference>
<dbReference type="EMBL" id="JBBKZT010000027">
    <property type="protein sequence ID" value="MEJ8851779.1"/>
    <property type="molecule type" value="Genomic_DNA"/>
</dbReference>
<protein>
    <submittedName>
        <fullName evidence="1">Uncharacterized protein</fullName>
    </submittedName>
</protein>
<name>A0ABU8WXZ7_9BURK</name>
<keyword evidence="2" id="KW-1185">Reference proteome</keyword>
<comment type="caution">
    <text evidence="1">The sequence shown here is derived from an EMBL/GenBank/DDBJ whole genome shotgun (WGS) entry which is preliminary data.</text>
</comment>
<accession>A0ABU8WXZ7</accession>
<evidence type="ECO:0000313" key="2">
    <source>
        <dbReference type="Proteomes" id="UP001385892"/>
    </source>
</evidence>
<dbReference type="RefSeq" id="WP_340347542.1">
    <property type="nucleotide sequence ID" value="NZ_JBBKZT010000027.1"/>
</dbReference>
<organism evidence="1 2">
    <name type="scientific">Variovorax rhizosphaerae</name>
    <dbReference type="NCBI Taxonomy" id="1836200"/>
    <lineage>
        <taxon>Bacteria</taxon>
        <taxon>Pseudomonadati</taxon>
        <taxon>Pseudomonadota</taxon>
        <taxon>Betaproteobacteria</taxon>
        <taxon>Burkholderiales</taxon>
        <taxon>Comamonadaceae</taxon>
        <taxon>Variovorax</taxon>
    </lineage>
</organism>